<accession>A0ABQ6FKX6</accession>
<evidence type="ECO:0000256" key="2">
    <source>
        <dbReference type="ARBA" id="ARBA00022475"/>
    </source>
</evidence>
<dbReference type="Pfam" id="PF12704">
    <property type="entry name" value="MacB_PCD"/>
    <property type="match status" value="1"/>
</dbReference>
<proteinExistence type="inferred from homology"/>
<dbReference type="Pfam" id="PF02687">
    <property type="entry name" value="FtsX"/>
    <property type="match status" value="2"/>
</dbReference>
<feature type="transmembrane region" description="Helical" evidence="7">
    <location>
        <begin position="434"/>
        <end position="454"/>
    </location>
</feature>
<evidence type="ECO:0000256" key="4">
    <source>
        <dbReference type="ARBA" id="ARBA00022989"/>
    </source>
</evidence>
<comment type="subcellular location">
    <subcellularLocation>
        <location evidence="1">Cell membrane</location>
        <topology evidence="1">Multi-pass membrane protein</topology>
    </subcellularLocation>
</comment>
<feature type="domain" description="MacB-like periplasmic core" evidence="9">
    <location>
        <begin position="435"/>
        <end position="632"/>
    </location>
</feature>
<feature type="transmembrane region" description="Helical" evidence="7">
    <location>
        <begin position="20"/>
        <end position="38"/>
    </location>
</feature>
<dbReference type="InterPro" id="IPR025857">
    <property type="entry name" value="MacB_PCD"/>
</dbReference>
<evidence type="ECO:0000256" key="1">
    <source>
        <dbReference type="ARBA" id="ARBA00004651"/>
    </source>
</evidence>
<keyword evidence="5 7" id="KW-0472">Membrane</keyword>
<organism evidence="10 11">
    <name type="scientific">Dictyobacter halimunensis</name>
    <dbReference type="NCBI Taxonomy" id="3026934"/>
    <lineage>
        <taxon>Bacteria</taxon>
        <taxon>Bacillati</taxon>
        <taxon>Chloroflexota</taxon>
        <taxon>Ktedonobacteria</taxon>
        <taxon>Ktedonobacterales</taxon>
        <taxon>Dictyobacteraceae</taxon>
        <taxon>Dictyobacter</taxon>
    </lineage>
</organism>
<protein>
    <recommendedName>
        <fullName evidence="12">ABC transporter permease</fullName>
    </recommendedName>
</protein>
<keyword evidence="4 7" id="KW-1133">Transmembrane helix</keyword>
<sequence>MTAGMRKLIADMTLRKGRTLLIMIGILAGVFGLTSINLTKDMLFSAYTYTIENQATQPDITMLIDTPDPNLIYTLQSVSNVKTIQFETRISTLWHISRAPGYTPLKIVNYPSVKKQSSTTLNPFELVSGRYPQVGEIVMEYGNTALANFNIGDTVSIDTIHGEARLHVVGIVRTAGVNPATSGKALAYMSDAGIRQLDVITNSDEPNRPSRQFLIHYKIDNITQVTTTARALQDVLQHQHVRVLATTFPGPSMVPLQQIAGIFTLLMILVILAVWIDAILIFNTVTTFIAEQTAIIGTMKTLGGTQWRIMRHYLGFIIICSSLATILGLVLGIAGGDALASTLAPSIPLALGPFTLPFNFILLAFLVGMGVPTFTALLPLWNGTRITIHEALSAYGINRGKGNAVLSHFGWRASWIPQTVWLGLRGFFRKRWRAFLTISMLSITGASFLVVQTLTVSIDHTVSSVFTNFRAQVEVDLGSQMTLGQITKDLSGIQNIHTIERYGQGGANTRWGRLALWGIEPQTHMYHYHLTGGRWLRPDDDNVVLISSHFSALTGLTVGDEIAVSNMNNQPATWHIIGIIDENVNGLGQMGAAIVPVNTLYQFQGIPANTVKDAASRVLIQAGDASAPAVQKITQQIGNVAINMMRSGSVERGGGIVNVYLVQDEVIRHQRSWFISYILLYGVALIVGITALIGLANELTASVLERRREIGMLRAMGASSWQVAQVFWIQGLSLSVIAWVISAIVGLPLAYAFLQLFSQFVMPIDFVRDPFAFLLMLLALLAMATLSSIVPAHNASRLHIAELLRYE</sequence>
<evidence type="ECO:0008006" key="12">
    <source>
        <dbReference type="Google" id="ProtNLM"/>
    </source>
</evidence>
<dbReference type="PANTHER" id="PTHR30572:SF4">
    <property type="entry name" value="ABC TRANSPORTER PERMEASE YTRF"/>
    <property type="match status" value="1"/>
</dbReference>
<evidence type="ECO:0000256" key="3">
    <source>
        <dbReference type="ARBA" id="ARBA00022692"/>
    </source>
</evidence>
<dbReference type="PANTHER" id="PTHR30572">
    <property type="entry name" value="MEMBRANE COMPONENT OF TRANSPORTER-RELATED"/>
    <property type="match status" value="1"/>
</dbReference>
<feature type="transmembrane region" description="Helical" evidence="7">
    <location>
        <begin position="725"/>
        <end position="751"/>
    </location>
</feature>
<evidence type="ECO:0000256" key="7">
    <source>
        <dbReference type="SAM" id="Phobius"/>
    </source>
</evidence>
<feature type="transmembrane region" description="Helical" evidence="7">
    <location>
        <begin position="356"/>
        <end position="381"/>
    </location>
</feature>
<comment type="similarity">
    <text evidence="6">Belongs to the ABC-4 integral membrane protein family.</text>
</comment>
<keyword evidence="2" id="KW-1003">Cell membrane</keyword>
<keyword evidence="3 7" id="KW-0812">Transmembrane</keyword>
<evidence type="ECO:0000259" key="8">
    <source>
        <dbReference type="Pfam" id="PF02687"/>
    </source>
</evidence>
<name>A0ABQ6FKX6_9CHLR</name>
<feature type="domain" description="ABC3 transporter permease C-terminal" evidence="8">
    <location>
        <begin position="268"/>
        <end position="387"/>
    </location>
</feature>
<comment type="caution">
    <text evidence="10">The sequence shown here is derived from an EMBL/GenBank/DDBJ whole genome shotgun (WGS) entry which is preliminary data.</text>
</comment>
<dbReference type="RefSeq" id="WP_338247588.1">
    <property type="nucleotide sequence ID" value="NZ_BSRI01000001.1"/>
</dbReference>
<evidence type="ECO:0000259" key="9">
    <source>
        <dbReference type="Pfam" id="PF12704"/>
    </source>
</evidence>
<feature type="transmembrane region" description="Helical" evidence="7">
    <location>
        <begin position="313"/>
        <end position="336"/>
    </location>
</feature>
<feature type="transmembrane region" description="Helical" evidence="7">
    <location>
        <begin position="259"/>
        <end position="282"/>
    </location>
</feature>
<evidence type="ECO:0000256" key="5">
    <source>
        <dbReference type="ARBA" id="ARBA00023136"/>
    </source>
</evidence>
<dbReference type="EMBL" id="BSRI01000001">
    <property type="protein sequence ID" value="GLV53868.1"/>
    <property type="molecule type" value="Genomic_DNA"/>
</dbReference>
<dbReference type="InterPro" id="IPR003838">
    <property type="entry name" value="ABC3_permease_C"/>
</dbReference>
<evidence type="ECO:0000313" key="11">
    <source>
        <dbReference type="Proteomes" id="UP001344906"/>
    </source>
</evidence>
<feature type="transmembrane region" description="Helical" evidence="7">
    <location>
        <begin position="771"/>
        <end position="790"/>
    </location>
</feature>
<evidence type="ECO:0000256" key="6">
    <source>
        <dbReference type="ARBA" id="ARBA00038076"/>
    </source>
</evidence>
<reference evidence="10 11" key="1">
    <citation type="submission" date="2023-02" db="EMBL/GenBank/DDBJ databases">
        <title>Dictyobacter halimunensis sp. nov., a new member of the class Ktedonobacteria from forest soil in a geothermal area.</title>
        <authorList>
            <person name="Rachmania M.K."/>
            <person name="Ningsih F."/>
            <person name="Sakai Y."/>
            <person name="Yabe S."/>
            <person name="Yokota A."/>
            <person name="Sjamsuridzal W."/>
        </authorList>
    </citation>
    <scope>NUCLEOTIDE SEQUENCE [LARGE SCALE GENOMIC DNA]</scope>
    <source>
        <strain evidence="10 11">S3.2.2.5</strain>
    </source>
</reference>
<feature type="transmembrane region" description="Helical" evidence="7">
    <location>
        <begin position="678"/>
        <end position="704"/>
    </location>
</feature>
<gene>
    <name evidence="10" type="ORF">KDH_07190</name>
</gene>
<evidence type="ECO:0000313" key="10">
    <source>
        <dbReference type="EMBL" id="GLV53868.1"/>
    </source>
</evidence>
<dbReference type="InterPro" id="IPR050250">
    <property type="entry name" value="Macrolide_Exporter_MacB"/>
</dbReference>
<keyword evidence="11" id="KW-1185">Reference proteome</keyword>
<feature type="domain" description="ABC3 transporter permease C-terminal" evidence="8">
    <location>
        <begin position="683"/>
        <end position="798"/>
    </location>
</feature>
<dbReference type="Proteomes" id="UP001344906">
    <property type="component" value="Unassembled WGS sequence"/>
</dbReference>